<comment type="subcellular location">
    <subcellularLocation>
        <location evidence="1">Cell inner membrane</location>
        <topology evidence="1">Peripheral membrane protein</topology>
    </subcellularLocation>
</comment>
<evidence type="ECO:0000256" key="11">
    <source>
        <dbReference type="ARBA" id="ARBA00039098"/>
    </source>
</evidence>
<dbReference type="GO" id="GO:0005886">
    <property type="term" value="C:plasma membrane"/>
    <property type="evidence" value="ECO:0007669"/>
    <property type="project" value="UniProtKB-SubCell"/>
</dbReference>
<reference evidence="15 16" key="1">
    <citation type="journal article" date="2009" name="Environ. Microbiol.">
        <title>Genome sequence of Desulfobacterium autotrophicum HRM2, a marine sulfate reducer oxidizing organic carbon completely to carbon dioxide.</title>
        <authorList>
            <person name="Strittmatter A.W."/>
            <person name="Liesegang H."/>
            <person name="Rabus R."/>
            <person name="Decker I."/>
            <person name="Amann J."/>
            <person name="Andres S."/>
            <person name="Henne A."/>
            <person name="Fricke W.F."/>
            <person name="Martinez-Arias R."/>
            <person name="Bartels D."/>
            <person name="Goesmann A."/>
            <person name="Krause L."/>
            <person name="Puehler A."/>
            <person name="Klenk H.P."/>
            <person name="Richter M."/>
            <person name="Schuler M."/>
            <person name="Gloeckner F.O."/>
            <person name="Meyerdierks A."/>
            <person name="Gottschalk G."/>
            <person name="Amann R."/>
        </authorList>
    </citation>
    <scope>NUCLEOTIDE SEQUENCE [LARGE SCALE GENOMIC DNA]</scope>
    <source>
        <strain evidence="16">ATCC 43914 / DSM 3382 / HRM2</strain>
    </source>
</reference>
<keyword evidence="5" id="KW-0547">Nucleotide-binding</keyword>
<dbReference type="RefSeq" id="WP_015906199.1">
    <property type="nucleotide sequence ID" value="NC_012108.1"/>
</dbReference>
<accession>C0QEX0</accession>
<dbReference type="InterPro" id="IPR003439">
    <property type="entry name" value="ABC_transporter-like_ATP-bd"/>
</dbReference>
<dbReference type="InterPro" id="IPR027417">
    <property type="entry name" value="P-loop_NTPase"/>
</dbReference>
<dbReference type="FunFam" id="3.40.50.300:FF:000016">
    <property type="entry name" value="Oligopeptide ABC transporter ATP-binding component"/>
    <property type="match status" value="1"/>
</dbReference>
<proteinExistence type="inferred from homology"/>
<dbReference type="AlphaFoldDB" id="C0QEX0"/>
<dbReference type="GO" id="GO:0005524">
    <property type="term" value="F:ATP binding"/>
    <property type="evidence" value="ECO:0007669"/>
    <property type="project" value="UniProtKB-KW"/>
</dbReference>
<dbReference type="PROSITE" id="PS50893">
    <property type="entry name" value="ABC_TRANSPORTER_2"/>
    <property type="match status" value="2"/>
</dbReference>
<dbReference type="NCBIfam" id="NF008453">
    <property type="entry name" value="PRK11308.1"/>
    <property type="match status" value="2"/>
</dbReference>
<evidence type="ECO:0000256" key="5">
    <source>
        <dbReference type="ARBA" id="ARBA00022741"/>
    </source>
</evidence>
<dbReference type="CDD" id="cd03257">
    <property type="entry name" value="ABC_NikE_OppD_transporters"/>
    <property type="match status" value="2"/>
</dbReference>
<dbReference type="InterPro" id="IPR003593">
    <property type="entry name" value="AAA+_ATPase"/>
</dbReference>
<evidence type="ECO:0000256" key="4">
    <source>
        <dbReference type="ARBA" id="ARBA00022475"/>
    </source>
</evidence>
<keyword evidence="7" id="KW-1278">Translocase</keyword>
<keyword evidence="16" id="KW-1185">Reference proteome</keyword>
<dbReference type="EC" id="7.2.2.11" evidence="11"/>
<gene>
    <name evidence="15" type="ordered locus">HRM2_44150</name>
</gene>
<dbReference type="KEGG" id="dat:HRM2_44150"/>
<comment type="subunit">
    <text evidence="10">The complex is composed of two ATP-binding proteins (NikD and NikE), two transmembrane proteins (NikB and NikC) and a solute-binding protein (NikA).</text>
</comment>
<feature type="domain" description="ABC transporter" evidence="14">
    <location>
        <begin position="351"/>
        <end position="602"/>
    </location>
</feature>
<evidence type="ECO:0000256" key="6">
    <source>
        <dbReference type="ARBA" id="ARBA00022840"/>
    </source>
</evidence>
<keyword evidence="4" id="KW-1003">Cell membrane</keyword>
<keyword evidence="6" id="KW-0067">ATP-binding</keyword>
<dbReference type="HOGENOM" id="CLU_000604_86_2_7"/>
<dbReference type="PROSITE" id="PS00211">
    <property type="entry name" value="ABC_TRANSPORTER_1"/>
    <property type="match status" value="1"/>
</dbReference>
<dbReference type="Proteomes" id="UP000000442">
    <property type="component" value="Chromosome"/>
</dbReference>
<organism evidence="15 16">
    <name type="scientific">Desulforapulum autotrophicum (strain ATCC 43914 / DSM 3382 / VKM B-1955 / HRM2)</name>
    <name type="common">Desulfobacterium autotrophicum</name>
    <dbReference type="NCBI Taxonomy" id="177437"/>
    <lineage>
        <taxon>Bacteria</taxon>
        <taxon>Pseudomonadati</taxon>
        <taxon>Thermodesulfobacteriota</taxon>
        <taxon>Desulfobacteria</taxon>
        <taxon>Desulfobacterales</taxon>
        <taxon>Desulfobacteraceae</taxon>
        <taxon>Desulforapulum</taxon>
    </lineage>
</organism>
<comment type="similarity">
    <text evidence="2">Belongs to the ABC transporter superfamily.</text>
</comment>
<comment type="catalytic activity">
    <reaction evidence="13">
        <text>Ni(2+)(out) + ATP + H2O = Ni(2+)(in) + ADP + phosphate + H(+)</text>
        <dbReference type="Rhea" id="RHEA:15557"/>
        <dbReference type="ChEBI" id="CHEBI:15377"/>
        <dbReference type="ChEBI" id="CHEBI:15378"/>
        <dbReference type="ChEBI" id="CHEBI:30616"/>
        <dbReference type="ChEBI" id="CHEBI:43474"/>
        <dbReference type="ChEBI" id="CHEBI:49786"/>
        <dbReference type="ChEBI" id="CHEBI:456216"/>
        <dbReference type="EC" id="7.2.2.11"/>
    </reaction>
    <physiologicalReaction direction="left-to-right" evidence="13">
        <dbReference type="Rhea" id="RHEA:15558"/>
    </physiologicalReaction>
</comment>
<keyword evidence="8" id="KW-0406">Ion transport</keyword>
<dbReference type="InterPro" id="IPR050388">
    <property type="entry name" value="ABC_Ni/Peptide_Import"/>
</dbReference>
<dbReference type="GO" id="GO:0015833">
    <property type="term" value="P:peptide transport"/>
    <property type="evidence" value="ECO:0007669"/>
    <property type="project" value="InterPro"/>
</dbReference>
<dbReference type="GO" id="GO:0015413">
    <property type="term" value="F:ABC-type nickel transporter activity"/>
    <property type="evidence" value="ECO:0007669"/>
    <property type="project" value="UniProtKB-EC"/>
</dbReference>
<protein>
    <recommendedName>
        <fullName evidence="12">Nickel import system ATP-binding protein NikD</fullName>
        <ecNumber evidence="11">7.2.2.11</ecNumber>
    </recommendedName>
</protein>
<evidence type="ECO:0000313" key="16">
    <source>
        <dbReference type="Proteomes" id="UP000000442"/>
    </source>
</evidence>
<evidence type="ECO:0000256" key="1">
    <source>
        <dbReference type="ARBA" id="ARBA00004417"/>
    </source>
</evidence>
<evidence type="ECO:0000256" key="13">
    <source>
        <dbReference type="ARBA" id="ARBA00048610"/>
    </source>
</evidence>
<evidence type="ECO:0000256" key="12">
    <source>
        <dbReference type="ARBA" id="ARBA00044143"/>
    </source>
</evidence>
<evidence type="ECO:0000256" key="7">
    <source>
        <dbReference type="ARBA" id="ARBA00022967"/>
    </source>
</evidence>
<evidence type="ECO:0000256" key="3">
    <source>
        <dbReference type="ARBA" id="ARBA00022448"/>
    </source>
</evidence>
<evidence type="ECO:0000256" key="2">
    <source>
        <dbReference type="ARBA" id="ARBA00005417"/>
    </source>
</evidence>
<dbReference type="OrthoDB" id="9809450at2"/>
<sequence length="692" mass="76108">MNTSKGTALDIRNLTLGYRTEDTELDVVRQVSLSIRAGESFGLVGESGSGKSTLAMGAIGYMPDNGYMRTGEVFLKDRRLTGLTRPEMTRIWGKTIGVVYQNPLTAMNPSLTIGQQMVEAAKSHTDLSRVQALELAHEMLTRVAMPKPEAIVAQYPHQLSGGMLQRCVIAMAMINSPDLLIMDEPTTALDVTSQAVVLDLVADLRETFSSTILYITHDLAVVAKICQRIGVLYAGELMEVGTIHDIFNRPAHPYTLSLLGCVPHFDAQARRRAMDSIPGRIPRMDELPQGCVFAPRCQFALPECHTKQPRLETVDKEHQSACIRHAHILGLARDTRQMKAYPTPKPGKQVLSISSLKKYYPASGSFFSSRNAKMVKAVNGVNLTLDKGFTMGIVGESGCGKTTLIRTIMGLLSPTQGEIRLDNIALAPRVADRPLDTLRKIQMVFQNPEASLNPRHTIAQSIQRPMVQPGILSRREIITRTFALLEAVNLPASYYNRMPGELSGGEKQRVAIARAFAADPSVVLLDEPLSALDVSVQASLINLLFELQHLNKTTYLFISHDLATVQHLSDWIAVMYLGRIMETGRSDKVFAPPYHPYTEALLSAIPVADPNIQQQHIRLEGSVPSAMEIPDGCPFHTRCPRKRGSLCETQAPPQQEGLDGHSICCHIPMEELGRIQAAAFVPTQKTQEAPLS</sequence>
<evidence type="ECO:0000256" key="10">
    <source>
        <dbReference type="ARBA" id="ARBA00038669"/>
    </source>
</evidence>
<dbReference type="STRING" id="177437.HRM2_44150"/>
<dbReference type="Pfam" id="PF00005">
    <property type="entry name" value="ABC_tran"/>
    <property type="match status" value="2"/>
</dbReference>
<dbReference type="Gene3D" id="3.40.50.300">
    <property type="entry name" value="P-loop containing nucleotide triphosphate hydrolases"/>
    <property type="match status" value="2"/>
</dbReference>
<dbReference type="EMBL" id="CP001087">
    <property type="protein sequence ID" value="ACN17471.1"/>
    <property type="molecule type" value="Genomic_DNA"/>
</dbReference>
<name>C0QEX0_DESAH</name>
<dbReference type="GO" id="GO:0016887">
    <property type="term" value="F:ATP hydrolysis activity"/>
    <property type="evidence" value="ECO:0007669"/>
    <property type="project" value="InterPro"/>
</dbReference>
<dbReference type="eggNOG" id="COG0444">
    <property type="taxonomic scope" value="Bacteria"/>
</dbReference>
<feature type="domain" description="ABC transporter" evidence="14">
    <location>
        <begin position="11"/>
        <end position="259"/>
    </location>
</feature>
<dbReference type="SUPFAM" id="SSF52540">
    <property type="entry name" value="P-loop containing nucleoside triphosphate hydrolases"/>
    <property type="match status" value="2"/>
</dbReference>
<dbReference type="eggNOG" id="COG4608">
    <property type="taxonomic scope" value="Bacteria"/>
</dbReference>
<dbReference type="SMART" id="SM00382">
    <property type="entry name" value="AAA"/>
    <property type="match status" value="2"/>
</dbReference>
<evidence type="ECO:0000313" key="15">
    <source>
        <dbReference type="EMBL" id="ACN17471.1"/>
    </source>
</evidence>
<dbReference type="Pfam" id="PF08352">
    <property type="entry name" value="oligo_HPY"/>
    <property type="match status" value="2"/>
</dbReference>
<dbReference type="InterPro" id="IPR013563">
    <property type="entry name" value="Oligopep_ABC_C"/>
</dbReference>
<evidence type="ECO:0000256" key="9">
    <source>
        <dbReference type="ARBA" id="ARBA00023136"/>
    </source>
</evidence>
<keyword evidence="3" id="KW-0813">Transport</keyword>
<evidence type="ECO:0000256" key="8">
    <source>
        <dbReference type="ARBA" id="ARBA00023065"/>
    </source>
</evidence>
<dbReference type="PANTHER" id="PTHR43297:SF13">
    <property type="entry name" value="NICKEL ABC TRANSPORTER, ATP-BINDING PROTEIN"/>
    <property type="match status" value="1"/>
</dbReference>
<dbReference type="NCBIfam" id="TIGR01727">
    <property type="entry name" value="oligo_HPY"/>
    <property type="match status" value="2"/>
</dbReference>
<dbReference type="InterPro" id="IPR017871">
    <property type="entry name" value="ABC_transporter-like_CS"/>
</dbReference>
<dbReference type="NCBIfam" id="NF007739">
    <property type="entry name" value="PRK10419.1"/>
    <property type="match status" value="2"/>
</dbReference>
<dbReference type="PANTHER" id="PTHR43297">
    <property type="entry name" value="OLIGOPEPTIDE TRANSPORT ATP-BINDING PROTEIN APPD"/>
    <property type="match status" value="1"/>
</dbReference>
<evidence type="ECO:0000259" key="14">
    <source>
        <dbReference type="PROSITE" id="PS50893"/>
    </source>
</evidence>
<keyword evidence="9" id="KW-0472">Membrane</keyword>